<feature type="transmembrane region" description="Helical" evidence="1">
    <location>
        <begin position="15"/>
        <end position="34"/>
    </location>
</feature>
<keyword evidence="1" id="KW-1133">Transmembrane helix</keyword>
<reference evidence="3 4" key="1">
    <citation type="submission" date="2018-01" db="EMBL/GenBank/DDBJ databases">
        <authorList>
            <person name="Gaut B.S."/>
            <person name="Morton B.R."/>
            <person name="Clegg M.T."/>
            <person name="Duvall M.R."/>
        </authorList>
    </citation>
    <scope>NUCLEOTIDE SEQUENCE [LARGE SCALE GENOMIC DNA]</scope>
    <source>
        <strain evidence="3 4">HR-AV</strain>
    </source>
</reference>
<organism evidence="3 4">
    <name type="scientific">Solitalea longa</name>
    <dbReference type="NCBI Taxonomy" id="2079460"/>
    <lineage>
        <taxon>Bacteria</taxon>
        <taxon>Pseudomonadati</taxon>
        <taxon>Bacteroidota</taxon>
        <taxon>Sphingobacteriia</taxon>
        <taxon>Sphingobacteriales</taxon>
        <taxon>Sphingobacteriaceae</taxon>
        <taxon>Solitalea</taxon>
    </lineage>
</organism>
<evidence type="ECO:0000256" key="1">
    <source>
        <dbReference type="SAM" id="Phobius"/>
    </source>
</evidence>
<dbReference type="Proteomes" id="UP000236893">
    <property type="component" value="Unassembled WGS sequence"/>
</dbReference>
<dbReference type="InterPro" id="IPR025970">
    <property type="entry name" value="SusE"/>
</dbReference>
<comment type="caution">
    <text evidence="3">The sequence shown here is derived from an EMBL/GenBank/DDBJ whole genome shotgun (WGS) entry which is preliminary data.</text>
</comment>
<accession>A0A2S5A4C4</accession>
<dbReference type="CDD" id="cd12956">
    <property type="entry name" value="CBM_SusE-F_like"/>
    <property type="match status" value="1"/>
</dbReference>
<keyword evidence="1" id="KW-0472">Membrane</keyword>
<dbReference type="GO" id="GO:0019867">
    <property type="term" value="C:outer membrane"/>
    <property type="evidence" value="ECO:0007669"/>
    <property type="project" value="InterPro"/>
</dbReference>
<dbReference type="Pfam" id="PF14292">
    <property type="entry name" value="SusE"/>
    <property type="match status" value="2"/>
</dbReference>
<dbReference type="Gene3D" id="2.60.40.3620">
    <property type="match status" value="2"/>
</dbReference>
<dbReference type="OrthoDB" id="975117at2"/>
<name>A0A2S5A4C4_9SPHI</name>
<feature type="domain" description="SusE outer membrane protein" evidence="2">
    <location>
        <begin position="47"/>
        <end position="150"/>
    </location>
</feature>
<proteinExistence type="predicted"/>
<protein>
    <recommendedName>
        <fullName evidence="2">SusE outer membrane protein domain-containing protein</fullName>
    </recommendedName>
</protein>
<sequence length="494" mass="52758">MFDHQLKYNTTMKKVISILVSFQLVGLMIVSFFLSSCQQDILDDEAKGEALGGFTLTAPSNNTTLSLNAAYPTKEVLIQWGAAQPGVSIKPTYKWVASIKGGDLNTPLLSIPSDNNGNDTHLTLTYKTIDDALKAAGIPDQGQVDLVWAVIADNGSVQVQSTDTYNISITRFGVGLTDFTLYGPKSTTASTELETGGTLKFIWQKTTSTSGAVSYKVLVSDADNPNNKVEFVSDNSGADTVLTLTHDALSDAFLAKGYQAGAPVSLSWTVNATAGSATQPSIYSNSLPVLLIGKPTKLFIVGGSTIVDWSPPDAIGLVYMGDGKFDMYQYITVAGSGFKFLPQKGSYDGDIGKKKGVEGELVSDAEDNLTIPSDGFYRIEVAMNVDKETGTYKVTSTDWGIIGDATLNGWGSSTPMTITSATKGTYTWIVTTELNVGYMKFRANDSWDINLGDDDANGTLEYTGGGNISIATKGNYTITLNLSPTGYTYSLIKN</sequence>
<gene>
    <name evidence="3" type="ORF">C3K47_06435</name>
</gene>
<dbReference type="EMBL" id="PQVF01000004">
    <property type="protein sequence ID" value="POY37395.1"/>
    <property type="molecule type" value="Genomic_DNA"/>
</dbReference>
<dbReference type="AlphaFoldDB" id="A0A2S5A4C4"/>
<evidence type="ECO:0000313" key="3">
    <source>
        <dbReference type="EMBL" id="POY37395.1"/>
    </source>
</evidence>
<keyword evidence="1" id="KW-0812">Transmembrane</keyword>
<dbReference type="GO" id="GO:2001070">
    <property type="term" value="F:starch binding"/>
    <property type="evidence" value="ECO:0007669"/>
    <property type="project" value="InterPro"/>
</dbReference>
<evidence type="ECO:0000313" key="4">
    <source>
        <dbReference type="Proteomes" id="UP000236893"/>
    </source>
</evidence>
<keyword evidence="4" id="KW-1185">Reference proteome</keyword>
<feature type="domain" description="SusE outer membrane protein" evidence="2">
    <location>
        <begin position="178"/>
        <end position="271"/>
    </location>
</feature>
<evidence type="ECO:0000259" key="2">
    <source>
        <dbReference type="Pfam" id="PF14292"/>
    </source>
</evidence>